<evidence type="ECO:0000256" key="2">
    <source>
        <dbReference type="SAM" id="MobiDB-lite"/>
    </source>
</evidence>
<feature type="domain" description="Arf-GAP" evidence="3">
    <location>
        <begin position="17"/>
        <end position="145"/>
    </location>
</feature>
<dbReference type="PANTHER" id="PTHR45705">
    <property type="entry name" value="FI20236P1"/>
    <property type="match status" value="1"/>
</dbReference>
<dbReference type="Pfam" id="PF01412">
    <property type="entry name" value="ArfGap"/>
    <property type="match status" value="1"/>
</dbReference>
<feature type="compositionally biased region" description="Polar residues" evidence="2">
    <location>
        <begin position="158"/>
        <end position="203"/>
    </location>
</feature>
<evidence type="ECO:0000256" key="1">
    <source>
        <dbReference type="PROSITE-ProRule" id="PRU00288"/>
    </source>
</evidence>
<dbReference type="CDD" id="cd08839">
    <property type="entry name" value="ArfGap_SMAP"/>
    <property type="match status" value="1"/>
</dbReference>
<dbReference type="AlphaFoldDB" id="A0A420ISR6"/>
<keyword evidence="1" id="KW-0863">Zinc-finger</keyword>
<gene>
    <name evidence="4" type="ORF">GcM1_218053</name>
</gene>
<evidence type="ECO:0000259" key="3">
    <source>
        <dbReference type="PROSITE" id="PS50115"/>
    </source>
</evidence>
<evidence type="ECO:0000313" key="4">
    <source>
        <dbReference type="EMBL" id="RKF77579.1"/>
    </source>
</evidence>
<accession>A0A420ISR6</accession>
<name>A0A420ISR6_9PEZI</name>
<keyword evidence="1" id="KW-0862">Zinc</keyword>
<dbReference type="GO" id="GO:0005096">
    <property type="term" value="F:GTPase activator activity"/>
    <property type="evidence" value="ECO:0007669"/>
    <property type="project" value="InterPro"/>
</dbReference>
<dbReference type="PROSITE" id="PS50115">
    <property type="entry name" value="ARFGAP"/>
    <property type="match status" value="1"/>
</dbReference>
<dbReference type="GO" id="GO:0005737">
    <property type="term" value="C:cytoplasm"/>
    <property type="evidence" value="ECO:0007669"/>
    <property type="project" value="TreeGrafter"/>
</dbReference>
<dbReference type="SUPFAM" id="SSF57863">
    <property type="entry name" value="ArfGap/RecO-like zinc finger"/>
    <property type="match status" value="1"/>
</dbReference>
<reference evidence="4 5" key="1">
    <citation type="journal article" date="2018" name="BMC Genomics">
        <title>Comparative genome analyses reveal sequence features reflecting distinct modes of host-adaptation between dicot and monocot powdery mildew.</title>
        <authorList>
            <person name="Wu Y."/>
            <person name="Ma X."/>
            <person name="Pan Z."/>
            <person name="Kale S.D."/>
            <person name="Song Y."/>
            <person name="King H."/>
            <person name="Zhang Q."/>
            <person name="Presley C."/>
            <person name="Deng X."/>
            <person name="Wei C.I."/>
            <person name="Xiao S."/>
        </authorList>
    </citation>
    <scope>NUCLEOTIDE SEQUENCE [LARGE SCALE GENOMIC DNA]</scope>
    <source>
        <strain evidence="4">UMSG1</strain>
    </source>
</reference>
<dbReference type="Proteomes" id="UP000285326">
    <property type="component" value="Unassembled WGS sequence"/>
</dbReference>
<keyword evidence="1" id="KW-0479">Metal-binding</keyword>
<dbReference type="PRINTS" id="PR00405">
    <property type="entry name" value="REVINTRACTNG"/>
</dbReference>
<dbReference type="InterPro" id="IPR001164">
    <property type="entry name" value="ArfGAP_dom"/>
</dbReference>
<dbReference type="Gene3D" id="1.10.220.150">
    <property type="entry name" value="Arf GTPase activating protein"/>
    <property type="match status" value="1"/>
</dbReference>
<dbReference type="PANTHER" id="PTHR45705:SF1">
    <property type="entry name" value="FI20236P1"/>
    <property type="match status" value="1"/>
</dbReference>
<dbReference type="FunFam" id="1.10.220.150:FF:000010">
    <property type="entry name" value="Stromal membrane-associated protein"/>
    <property type="match status" value="1"/>
</dbReference>
<dbReference type="EMBL" id="MCBS01021819">
    <property type="protein sequence ID" value="RKF77579.1"/>
    <property type="molecule type" value="Genomic_DNA"/>
</dbReference>
<dbReference type="InterPro" id="IPR038508">
    <property type="entry name" value="ArfGAP_dom_sf"/>
</dbReference>
<protein>
    <submittedName>
        <fullName evidence="4">Putative stromal membrane-associated protein</fullName>
    </submittedName>
</protein>
<dbReference type="GO" id="GO:0008270">
    <property type="term" value="F:zinc ion binding"/>
    <property type="evidence" value="ECO:0007669"/>
    <property type="project" value="UniProtKB-KW"/>
</dbReference>
<proteinExistence type="predicted"/>
<dbReference type="InterPro" id="IPR051718">
    <property type="entry name" value="ARF_GTPase-activating"/>
</dbReference>
<comment type="caution">
    <text evidence="4">The sequence shown here is derived from an EMBL/GenBank/DDBJ whole genome shotgun (WGS) entry which is preliminary data.</text>
</comment>
<organism evidence="4 5">
    <name type="scientific">Golovinomyces cichoracearum</name>
    <dbReference type="NCBI Taxonomy" id="62708"/>
    <lineage>
        <taxon>Eukaryota</taxon>
        <taxon>Fungi</taxon>
        <taxon>Dikarya</taxon>
        <taxon>Ascomycota</taxon>
        <taxon>Pezizomycotina</taxon>
        <taxon>Leotiomycetes</taxon>
        <taxon>Erysiphales</taxon>
        <taxon>Erysiphaceae</taxon>
        <taxon>Golovinomyces</taxon>
    </lineage>
</organism>
<dbReference type="InterPro" id="IPR037278">
    <property type="entry name" value="ARFGAP/RecO"/>
</dbReference>
<dbReference type="InterPro" id="IPR044732">
    <property type="entry name" value="ArfGAP_SMAP1-like"/>
</dbReference>
<feature type="region of interest" description="Disordered" evidence="2">
    <location>
        <begin position="154"/>
        <end position="220"/>
    </location>
</feature>
<evidence type="ECO:0000313" key="5">
    <source>
        <dbReference type="Proteomes" id="UP000285326"/>
    </source>
</evidence>
<dbReference type="SMART" id="SM00105">
    <property type="entry name" value="ArfGap"/>
    <property type="match status" value="1"/>
</dbReference>
<sequence>MSRRIPNPAAERAAQNAQTIKGLLKLEGNKMCADCKRNKHPRWASWNLGVFICIRCSGIHRGMGTHISRVKSVDLDAWTDEQLQSIFKWGNSRANKYWEAKLAVGHVPSESKIENFIRTKYESKRWVLDGPIPDPSTLEAEGDDDVPLSLVKKKQSIERSASQKTSQNHFQSAGLPQSVKSTPQSDLLENETSSPFGESSATSAKIRLPAKSDTAPSKQIKPADSLLGLDFFGTSSASPIQSTSSSPMTSVNSRPDLKQSILSLYATAPRPHQQHKQPLKTPQGIFESMSQSPVNSTSQDTSLENSISDAFKSLNFPSQKTTSTVPNQSGSSAFSDLGKLSSCRSSISQTSIKANGGNFFSNISVAKPEQQPTQPSRELGFTNDFGAFDSAPGPSPTVTKNSISRLNMFDFSTSTSTPQVQVQKPNISPATQQATTVFNISQPDLQKSKNVASTVTNNLLSSSDNWVSNNAWASPTNYSAQNQTMVHQTSFDDSGWGNNNVTNSGVGDGARHGTSVENCTNPIVSNDEEFGDWGSAATATAITPVKTAGLTSTSAVSHKSAAGLAGNDDLFSNVWS</sequence>